<comment type="catalytic activity">
    <reaction evidence="12">
        <text>an N(6)-methyl-2'-deoxyadenosine in DNA + 2-oxoglutarate + O2 = a 2'-deoxyadenosine in DNA + formaldehyde + succinate + CO2</text>
        <dbReference type="Rhea" id="RHEA:49524"/>
        <dbReference type="Rhea" id="RHEA-COMP:12418"/>
        <dbReference type="Rhea" id="RHEA-COMP:12419"/>
        <dbReference type="ChEBI" id="CHEBI:15379"/>
        <dbReference type="ChEBI" id="CHEBI:16526"/>
        <dbReference type="ChEBI" id="CHEBI:16810"/>
        <dbReference type="ChEBI" id="CHEBI:16842"/>
        <dbReference type="ChEBI" id="CHEBI:30031"/>
        <dbReference type="ChEBI" id="CHEBI:90615"/>
        <dbReference type="ChEBI" id="CHEBI:90616"/>
        <dbReference type="EC" id="1.14.11.51"/>
    </reaction>
    <physiologicalReaction direction="left-to-right" evidence="12">
        <dbReference type="Rhea" id="RHEA:49525"/>
    </physiologicalReaction>
</comment>
<comment type="similarity">
    <text evidence="3">Belongs to the alkB family.</text>
</comment>
<comment type="cofactor">
    <cofactor evidence="14">
        <name>Fe(2+)</name>
        <dbReference type="ChEBI" id="CHEBI:29033"/>
    </cofactor>
    <text evidence="14">Binds 1 Fe(2+) ion per subunit.</text>
</comment>
<organism evidence="17 18">
    <name type="scientific">Oldenlandia corymbosa var. corymbosa</name>
    <dbReference type="NCBI Taxonomy" id="529605"/>
    <lineage>
        <taxon>Eukaryota</taxon>
        <taxon>Viridiplantae</taxon>
        <taxon>Streptophyta</taxon>
        <taxon>Embryophyta</taxon>
        <taxon>Tracheophyta</taxon>
        <taxon>Spermatophyta</taxon>
        <taxon>Magnoliopsida</taxon>
        <taxon>eudicotyledons</taxon>
        <taxon>Gunneridae</taxon>
        <taxon>Pentapetalae</taxon>
        <taxon>asterids</taxon>
        <taxon>lamiids</taxon>
        <taxon>Gentianales</taxon>
        <taxon>Rubiaceae</taxon>
        <taxon>Rubioideae</taxon>
        <taxon>Spermacoceae</taxon>
        <taxon>Hedyotis-Oldenlandia complex</taxon>
        <taxon>Oldenlandia</taxon>
    </lineage>
</organism>
<gene>
    <name evidence="17" type="ORF">OLC1_LOCUS21212</name>
</gene>
<name>A0AAV1E4W8_OLDCO</name>
<keyword evidence="4" id="KW-0963">Cytoplasm</keyword>
<dbReference type="InterPro" id="IPR037151">
    <property type="entry name" value="AlkB-like_sf"/>
</dbReference>
<keyword evidence="5 14" id="KW-0479">Metal-binding</keyword>
<evidence type="ECO:0000256" key="2">
    <source>
        <dbReference type="ARBA" id="ARBA00004496"/>
    </source>
</evidence>
<dbReference type="Proteomes" id="UP001161247">
    <property type="component" value="Chromosome 7"/>
</dbReference>
<evidence type="ECO:0000256" key="7">
    <source>
        <dbReference type="ARBA" id="ARBA00022964"/>
    </source>
</evidence>
<dbReference type="PANTHER" id="PTHR16557:SF2">
    <property type="entry name" value="NUCLEIC ACID DIOXYGENASE ALKBH1"/>
    <property type="match status" value="1"/>
</dbReference>
<dbReference type="GO" id="GO:0008198">
    <property type="term" value="F:ferrous iron binding"/>
    <property type="evidence" value="ECO:0007669"/>
    <property type="project" value="TreeGrafter"/>
</dbReference>
<dbReference type="Gene3D" id="2.60.120.590">
    <property type="entry name" value="Alpha-ketoglutarate-dependent dioxygenase AlkB-like"/>
    <property type="match status" value="1"/>
</dbReference>
<dbReference type="InterPro" id="IPR005123">
    <property type="entry name" value="Oxoglu/Fe-dep_dioxygenase_dom"/>
</dbReference>
<dbReference type="GO" id="GO:0006281">
    <property type="term" value="P:DNA repair"/>
    <property type="evidence" value="ECO:0007669"/>
    <property type="project" value="UniProtKB-KW"/>
</dbReference>
<evidence type="ECO:0000313" key="18">
    <source>
        <dbReference type="Proteomes" id="UP001161247"/>
    </source>
</evidence>
<evidence type="ECO:0000259" key="16">
    <source>
        <dbReference type="PROSITE" id="PS51471"/>
    </source>
</evidence>
<evidence type="ECO:0000256" key="5">
    <source>
        <dbReference type="ARBA" id="ARBA00022723"/>
    </source>
</evidence>
<feature type="binding site" evidence="14">
    <location>
        <position position="494"/>
    </location>
    <ligand>
        <name>Fe cation</name>
        <dbReference type="ChEBI" id="CHEBI:24875"/>
        <note>catalytic</note>
    </ligand>
</feature>
<keyword evidence="8" id="KW-0560">Oxidoreductase</keyword>
<proteinExistence type="inferred from homology"/>
<dbReference type="GO" id="GO:0035513">
    <property type="term" value="P:oxidative RNA demethylation"/>
    <property type="evidence" value="ECO:0007669"/>
    <property type="project" value="TreeGrafter"/>
</dbReference>
<keyword evidence="18" id="KW-1185">Reference proteome</keyword>
<dbReference type="GO" id="GO:0141131">
    <property type="term" value="F:DNA N6-methyladenine demethylase activity"/>
    <property type="evidence" value="ECO:0007669"/>
    <property type="project" value="UniProtKB-EC"/>
</dbReference>
<dbReference type="PANTHER" id="PTHR16557">
    <property type="entry name" value="ALKYLATED DNA REPAIR PROTEIN ALKB-RELATED"/>
    <property type="match status" value="1"/>
</dbReference>
<dbReference type="EC" id="1.14.11.51" evidence="13"/>
<keyword evidence="7" id="KW-0223">Dioxygenase</keyword>
<feature type="binding site" evidence="14">
    <location>
        <position position="554"/>
    </location>
    <ligand>
        <name>Fe cation</name>
        <dbReference type="ChEBI" id="CHEBI:24875"/>
        <note>catalytic</note>
    </ligand>
</feature>
<dbReference type="PROSITE" id="PS51471">
    <property type="entry name" value="FE2OG_OXY"/>
    <property type="match status" value="1"/>
</dbReference>
<dbReference type="Pfam" id="PF13532">
    <property type="entry name" value="2OG-FeII_Oxy_2"/>
    <property type="match status" value="1"/>
</dbReference>
<dbReference type="InterPro" id="IPR027450">
    <property type="entry name" value="AlkB-like"/>
</dbReference>
<evidence type="ECO:0000256" key="8">
    <source>
        <dbReference type="ARBA" id="ARBA00023002"/>
    </source>
</evidence>
<evidence type="ECO:0000256" key="14">
    <source>
        <dbReference type="PIRSR" id="PIRSR604574-2"/>
    </source>
</evidence>
<evidence type="ECO:0000256" key="9">
    <source>
        <dbReference type="ARBA" id="ARBA00023004"/>
    </source>
</evidence>
<evidence type="ECO:0000256" key="6">
    <source>
        <dbReference type="ARBA" id="ARBA00022763"/>
    </source>
</evidence>
<dbReference type="FunFam" id="2.60.120.590:FF:000013">
    <property type="entry name" value="2-oxoglutarate-dependent dioxygenase family protein"/>
    <property type="match status" value="1"/>
</dbReference>
<keyword evidence="11" id="KW-0539">Nucleus</keyword>
<evidence type="ECO:0000256" key="1">
    <source>
        <dbReference type="ARBA" id="ARBA00004123"/>
    </source>
</evidence>
<comment type="subcellular location">
    <subcellularLocation>
        <location evidence="2">Cytoplasm</location>
    </subcellularLocation>
    <subcellularLocation>
        <location evidence="1">Nucleus</location>
    </subcellularLocation>
</comment>
<evidence type="ECO:0000256" key="12">
    <source>
        <dbReference type="ARBA" id="ARBA00052047"/>
    </source>
</evidence>
<feature type="region of interest" description="Disordered" evidence="15">
    <location>
        <begin position="257"/>
        <end position="280"/>
    </location>
</feature>
<feature type="binding site" evidence="14">
    <location>
        <position position="496"/>
    </location>
    <ligand>
        <name>Fe cation</name>
        <dbReference type="ChEBI" id="CHEBI:24875"/>
        <note>catalytic</note>
    </ligand>
</feature>
<evidence type="ECO:0000256" key="10">
    <source>
        <dbReference type="ARBA" id="ARBA00023204"/>
    </source>
</evidence>
<dbReference type="SUPFAM" id="SSF51197">
    <property type="entry name" value="Clavaminate synthase-like"/>
    <property type="match status" value="1"/>
</dbReference>
<accession>A0AAV1E4W8</accession>
<evidence type="ECO:0000256" key="15">
    <source>
        <dbReference type="SAM" id="MobiDB-lite"/>
    </source>
</evidence>
<keyword evidence="10" id="KW-0234">DNA repair</keyword>
<dbReference type="GO" id="GO:0005737">
    <property type="term" value="C:cytoplasm"/>
    <property type="evidence" value="ECO:0007669"/>
    <property type="project" value="UniProtKB-SubCell"/>
</dbReference>
<evidence type="ECO:0000256" key="11">
    <source>
        <dbReference type="ARBA" id="ARBA00023242"/>
    </source>
</evidence>
<evidence type="ECO:0000256" key="3">
    <source>
        <dbReference type="ARBA" id="ARBA00007879"/>
    </source>
</evidence>
<keyword evidence="6" id="KW-0227">DNA damage</keyword>
<dbReference type="GO" id="GO:0005634">
    <property type="term" value="C:nucleus"/>
    <property type="evidence" value="ECO:0007669"/>
    <property type="project" value="UniProtKB-SubCell"/>
</dbReference>
<sequence length="586" mass="63488">MKKNSEEVSDPDGGDDSASAHRQCTRDDRQYVSMNQKNTEVMDDTLVESNASLWSSRKSFRKDISSLDTRSVGRGARSGQSGYTGKGDWSAVGVSGSTHGSLKWVPKGAHSGKLGYAGKGNSPSVADSGSHREFNTRVVPGIRVHSGEAGFAGKGNSCNAGDSDNSSKAIMLESCSVDDTANTREYDTAVVSRGAQLSQEIGFPDEGNYCSVSDLGRTSKSNTWVVPSGGAARSGKIKYAGKGNSYSVAVSGSNSEYTSGGAHAGKTGNADKRSSHSVAESNRVRELSQLSVFDDGVKVFNIEESSLKRVSGADVQAHDSVFCYDICPFRNRSSVKLNLPLHLKNREIRNEKNRADGLCIQVLRPGMLLLKHFISLNDQVKVIRSCRELGVGPGGFYQPGYQDGAKLSLKMMCLGKNWDPETSKYGDLRPCDRSKPPPIPDEFHDLVLNAIKASHSHLRNRGSKTQTAEDILPSMTPNICIVNFYTKTGKLGLHQDKDESQESLSKGLPVVSFSIGDSAEFLYGDQRDVDKVEKVVLESGDVLIFGGKARHIFHGVSTIFADTAPKYLSEETNLRPGRLNLTFREY</sequence>
<evidence type="ECO:0000313" key="17">
    <source>
        <dbReference type="EMBL" id="CAI9114467.1"/>
    </source>
</evidence>
<evidence type="ECO:0000256" key="4">
    <source>
        <dbReference type="ARBA" id="ARBA00022490"/>
    </source>
</evidence>
<dbReference type="AlphaFoldDB" id="A0AAV1E4W8"/>
<feature type="domain" description="Fe2OG dioxygenase" evidence="16">
    <location>
        <begin position="476"/>
        <end position="586"/>
    </location>
</feature>
<dbReference type="GO" id="GO:0035515">
    <property type="term" value="F:oxidative RNA demethylase activity"/>
    <property type="evidence" value="ECO:0007669"/>
    <property type="project" value="TreeGrafter"/>
</dbReference>
<evidence type="ECO:0000256" key="13">
    <source>
        <dbReference type="ARBA" id="ARBA00066586"/>
    </source>
</evidence>
<dbReference type="GO" id="GO:0035516">
    <property type="term" value="F:broad specificity oxidative DNA demethylase activity"/>
    <property type="evidence" value="ECO:0007669"/>
    <property type="project" value="TreeGrafter"/>
</dbReference>
<protein>
    <recommendedName>
        <fullName evidence="13">DNA N(6)-methyladenine demethylase</fullName>
        <ecNumber evidence="13">1.14.11.51</ecNumber>
    </recommendedName>
</protein>
<dbReference type="InterPro" id="IPR004574">
    <property type="entry name" value="Alkb"/>
</dbReference>
<reference evidence="17" key="1">
    <citation type="submission" date="2023-03" db="EMBL/GenBank/DDBJ databases">
        <authorList>
            <person name="Julca I."/>
        </authorList>
    </citation>
    <scope>NUCLEOTIDE SEQUENCE</scope>
</reference>
<dbReference type="EMBL" id="OX459124">
    <property type="protein sequence ID" value="CAI9114467.1"/>
    <property type="molecule type" value="Genomic_DNA"/>
</dbReference>
<feature type="region of interest" description="Disordered" evidence="15">
    <location>
        <begin position="1"/>
        <end position="44"/>
    </location>
</feature>
<keyword evidence="9 14" id="KW-0408">Iron</keyword>